<dbReference type="Proteomes" id="UP000319852">
    <property type="component" value="Chromosome"/>
</dbReference>
<gene>
    <name evidence="1" type="ORF">HG15A2_11480</name>
</gene>
<dbReference type="KEGG" id="amob:HG15A2_11480"/>
<dbReference type="RefSeq" id="WP_145058606.1">
    <property type="nucleotide sequence ID" value="NZ_CP036263.1"/>
</dbReference>
<organism evidence="1 2">
    <name type="scientific">Adhaeretor mobilis</name>
    <dbReference type="NCBI Taxonomy" id="1930276"/>
    <lineage>
        <taxon>Bacteria</taxon>
        <taxon>Pseudomonadati</taxon>
        <taxon>Planctomycetota</taxon>
        <taxon>Planctomycetia</taxon>
        <taxon>Pirellulales</taxon>
        <taxon>Lacipirellulaceae</taxon>
        <taxon>Adhaeretor</taxon>
    </lineage>
</organism>
<keyword evidence="2" id="KW-1185">Reference proteome</keyword>
<name>A0A517MSL9_9BACT</name>
<accession>A0A517MSL9</accession>
<dbReference type="EMBL" id="CP036263">
    <property type="protein sequence ID" value="QDS97880.1"/>
    <property type="molecule type" value="Genomic_DNA"/>
</dbReference>
<reference evidence="1 2" key="1">
    <citation type="submission" date="2019-02" db="EMBL/GenBank/DDBJ databases">
        <title>Deep-cultivation of Planctomycetes and their phenomic and genomic characterization uncovers novel biology.</title>
        <authorList>
            <person name="Wiegand S."/>
            <person name="Jogler M."/>
            <person name="Boedeker C."/>
            <person name="Pinto D."/>
            <person name="Vollmers J."/>
            <person name="Rivas-Marin E."/>
            <person name="Kohn T."/>
            <person name="Peeters S.H."/>
            <person name="Heuer A."/>
            <person name="Rast P."/>
            <person name="Oberbeckmann S."/>
            <person name="Bunk B."/>
            <person name="Jeske O."/>
            <person name="Meyerdierks A."/>
            <person name="Storesund J.E."/>
            <person name="Kallscheuer N."/>
            <person name="Luecker S."/>
            <person name="Lage O.M."/>
            <person name="Pohl T."/>
            <person name="Merkel B.J."/>
            <person name="Hornburger P."/>
            <person name="Mueller R.-W."/>
            <person name="Bruemmer F."/>
            <person name="Labrenz M."/>
            <person name="Spormann A.M."/>
            <person name="Op den Camp H."/>
            <person name="Overmann J."/>
            <person name="Amann R."/>
            <person name="Jetten M.S.M."/>
            <person name="Mascher T."/>
            <person name="Medema M.H."/>
            <person name="Devos D.P."/>
            <person name="Kaster A.-K."/>
            <person name="Ovreas L."/>
            <person name="Rohde M."/>
            <person name="Galperin M.Y."/>
            <person name="Jogler C."/>
        </authorList>
    </citation>
    <scope>NUCLEOTIDE SEQUENCE [LARGE SCALE GENOMIC DNA]</scope>
    <source>
        <strain evidence="1 2">HG15A2</strain>
    </source>
</reference>
<evidence type="ECO:0000313" key="2">
    <source>
        <dbReference type="Proteomes" id="UP000319852"/>
    </source>
</evidence>
<evidence type="ECO:0000313" key="1">
    <source>
        <dbReference type="EMBL" id="QDS97880.1"/>
    </source>
</evidence>
<proteinExistence type="predicted"/>
<sequence length="121" mass="13338">MPPRRIEHAGHFQASSLQGNFSGTAAPSLAIQAVDPVVQQLLSQLDSAVFSAIQGEVQANNDAHDLWPQIVTALPWQIVECYREHYLLYAVETSRQIQDTKGSRPESTLAAVEIISLLTRE</sequence>
<dbReference type="AlphaFoldDB" id="A0A517MSL9"/>
<protein>
    <submittedName>
        <fullName evidence="1">Uncharacterized protein</fullName>
    </submittedName>
</protein>
<dbReference type="OrthoDB" id="290357at2"/>